<dbReference type="AlphaFoldDB" id="A0A4U2YSY5"/>
<gene>
    <name evidence="1" type="ORF">FC756_18520</name>
</gene>
<dbReference type="EMBL" id="SZPU01000071">
    <property type="protein sequence ID" value="TKI63181.1"/>
    <property type="molecule type" value="Genomic_DNA"/>
</dbReference>
<proteinExistence type="predicted"/>
<organism evidence="1 2">
    <name type="scientific">Lysinibacillus mangiferihumi</name>
    <dbReference type="NCBI Taxonomy" id="1130819"/>
    <lineage>
        <taxon>Bacteria</taxon>
        <taxon>Bacillati</taxon>
        <taxon>Bacillota</taxon>
        <taxon>Bacilli</taxon>
        <taxon>Bacillales</taxon>
        <taxon>Bacillaceae</taxon>
        <taxon>Lysinibacillus</taxon>
    </lineage>
</organism>
<keyword evidence="2" id="KW-1185">Reference proteome</keyword>
<name>A0A4U2YSY5_9BACI</name>
<dbReference type="RefSeq" id="WP_107896779.1">
    <property type="nucleotide sequence ID" value="NZ_PYWM01000024.1"/>
</dbReference>
<protein>
    <submittedName>
        <fullName evidence="1">Uncharacterized protein</fullName>
    </submittedName>
</protein>
<dbReference type="Proteomes" id="UP000308744">
    <property type="component" value="Unassembled WGS sequence"/>
</dbReference>
<sequence length="155" mass="18180">MKSTERNFNGLIVRHRKSAVFLERETDLSVNGYVSHFSKDQTLYIARSELSNKYTFSEDEFNEFVAYMEQIAHEAWANFAPKEADSLGADYADYYDSEFDSEGSLWFGKYFINLDGPSQPKTNNPIARLYKFNKRKFESFIYDLRKQLVRSEAND</sequence>
<reference evidence="1 2" key="1">
    <citation type="submission" date="2019-04" db="EMBL/GenBank/DDBJ databases">
        <title>Lysinibacillus genome sequencing.</title>
        <authorList>
            <person name="Dunlap C."/>
        </authorList>
    </citation>
    <scope>NUCLEOTIDE SEQUENCE [LARGE SCALE GENOMIC DNA]</scope>
    <source>
        <strain evidence="1 2">CCTCC AB 2010389</strain>
    </source>
</reference>
<accession>A0A4U2YSY5</accession>
<comment type="caution">
    <text evidence="1">The sequence shown here is derived from an EMBL/GenBank/DDBJ whole genome shotgun (WGS) entry which is preliminary data.</text>
</comment>
<evidence type="ECO:0000313" key="2">
    <source>
        <dbReference type="Proteomes" id="UP000308744"/>
    </source>
</evidence>
<evidence type="ECO:0000313" key="1">
    <source>
        <dbReference type="EMBL" id="TKI63181.1"/>
    </source>
</evidence>